<keyword evidence="2" id="KW-1185">Reference proteome</keyword>
<dbReference type="AlphaFoldDB" id="A0A834U0P9"/>
<gene>
    <name evidence="1" type="ORF">G2W53_012249</name>
</gene>
<dbReference type="Proteomes" id="UP000634136">
    <property type="component" value="Unassembled WGS sequence"/>
</dbReference>
<proteinExistence type="predicted"/>
<organism evidence="1 2">
    <name type="scientific">Senna tora</name>
    <dbReference type="NCBI Taxonomy" id="362788"/>
    <lineage>
        <taxon>Eukaryota</taxon>
        <taxon>Viridiplantae</taxon>
        <taxon>Streptophyta</taxon>
        <taxon>Embryophyta</taxon>
        <taxon>Tracheophyta</taxon>
        <taxon>Spermatophyta</taxon>
        <taxon>Magnoliopsida</taxon>
        <taxon>eudicotyledons</taxon>
        <taxon>Gunneridae</taxon>
        <taxon>Pentapetalae</taxon>
        <taxon>rosids</taxon>
        <taxon>fabids</taxon>
        <taxon>Fabales</taxon>
        <taxon>Fabaceae</taxon>
        <taxon>Caesalpinioideae</taxon>
        <taxon>Cassia clade</taxon>
        <taxon>Senna</taxon>
    </lineage>
</organism>
<sequence length="74" mass="8385">MMSSRLLEVLRNLVWAETKHDVYHLSDALVLLTPSTLNIWQPVSRVQISTMAVKENLMVACGTCTNVWLDTQLV</sequence>
<protein>
    <submittedName>
        <fullName evidence="1">Putative WD repeat-containing protein C2A9.03-like isoform X2</fullName>
    </submittedName>
</protein>
<comment type="caution">
    <text evidence="1">The sequence shown here is derived from an EMBL/GenBank/DDBJ whole genome shotgun (WGS) entry which is preliminary data.</text>
</comment>
<evidence type="ECO:0000313" key="1">
    <source>
        <dbReference type="EMBL" id="KAF7829916.1"/>
    </source>
</evidence>
<dbReference type="OrthoDB" id="20669at2759"/>
<name>A0A834U0P9_9FABA</name>
<accession>A0A834U0P9</accession>
<evidence type="ECO:0000313" key="2">
    <source>
        <dbReference type="Proteomes" id="UP000634136"/>
    </source>
</evidence>
<dbReference type="EMBL" id="JAAIUW010000005">
    <property type="protein sequence ID" value="KAF7829916.1"/>
    <property type="molecule type" value="Genomic_DNA"/>
</dbReference>
<reference evidence="1" key="1">
    <citation type="submission" date="2020-09" db="EMBL/GenBank/DDBJ databases">
        <title>Genome-Enabled Discovery of Anthraquinone Biosynthesis in Senna tora.</title>
        <authorList>
            <person name="Kang S.-H."/>
            <person name="Pandey R.P."/>
            <person name="Lee C.-M."/>
            <person name="Sim J.-S."/>
            <person name="Jeong J.-T."/>
            <person name="Choi B.-S."/>
            <person name="Jung M."/>
            <person name="Ginzburg D."/>
            <person name="Zhao K."/>
            <person name="Won S.Y."/>
            <person name="Oh T.-J."/>
            <person name="Yu Y."/>
            <person name="Kim N.-H."/>
            <person name="Lee O.R."/>
            <person name="Lee T.-H."/>
            <person name="Bashyal P."/>
            <person name="Kim T.-S."/>
            <person name="Lee W.-H."/>
            <person name="Kawkins C."/>
            <person name="Kim C.-K."/>
            <person name="Kim J.S."/>
            <person name="Ahn B.O."/>
            <person name="Rhee S.Y."/>
            <person name="Sohng J.K."/>
        </authorList>
    </citation>
    <scope>NUCLEOTIDE SEQUENCE</scope>
    <source>
        <tissue evidence="1">Leaf</tissue>
    </source>
</reference>